<evidence type="ECO:0000313" key="2">
    <source>
        <dbReference type="Proteomes" id="UP001060085"/>
    </source>
</evidence>
<proteinExistence type="predicted"/>
<comment type="caution">
    <text evidence="1">The sequence shown here is derived from an EMBL/GenBank/DDBJ whole genome shotgun (WGS) entry which is preliminary data.</text>
</comment>
<accession>A0ACC0ACU7</accession>
<organism evidence="1 2">
    <name type="scientific">Catharanthus roseus</name>
    <name type="common">Madagascar periwinkle</name>
    <name type="synonym">Vinca rosea</name>
    <dbReference type="NCBI Taxonomy" id="4058"/>
    <lineage>
        <taxon>Eukaryota</taxon>
        <taxon>Viridiplantae</taxon>
        <taxon>Streptophyta</taxon>
        <taxon>Embryophyta</taxon>
        <taxon>Tracheophyta</taxon>
        <taxon>Spermatophyta</taxon>
        <taxon>Magnoliopsida</taxon>
        <taxon>eudicotyledons</taxon>
        <taxon>Gunneridae</taxon>
        <taxon>Pentapetalae</taxon>
        <taxon>asterids</taxon>
        <taxon>lamiids</taxon>
        <taxon>Gentianales</taxon>
        <taxon>Apocynaceae</taxon>
        <taxon>Rauvolfioideae</taxon>
        <taxon>Vinceae</taxon>
        <taxon>Catharanthinae</taxon>
        <taxon>Catharanthus</taxon>
    </lineage>
</organism>
<dbReference type="EMBL" id="CM044706">
    <property type="protein sequence ID" value="KAI5658629.1"/>
    <property type="molecule type" value="Genomic_DNA"/>
</dbReference>
<gene>
    <name evidence="1" type="ORF">M9H77_27422</name>
</gene>
<evidence type="ECO:0000313" key="1">
    <source>
        <dbReference type="EMBL" id="KAI5658629.1"/>
    </source>
</evidence>
<protein>
    <submittedName>
        <fullName evidence="1">Uncharacterized protein</fullName>
    </submittedName>
</protein>
<dbReference type="Proteomes" id="UP001060085">
    <property type="component" value="Linkage Group LG06"/>
</dbReference>
<sequence length="847" mass="96073">MGRGGKHWTRRKGRAVDKGSDDSDEDYTVDEELELDESEDEYVSSFDGDESEESLGEFEDEEEEVIEKKFVRPRKIVPRRKRNGVVKPKKKQHVSYGIKGVDDTEDSDDYDCGTRNQVTKTRKKQKVSYREAEDDDCDDLDEYDGRRRKAVASSRKKKKVSYKEQEDEDFDDSDEFDGGKSNGGTNSRKKQKFSYREDNDSCNDSDECDGEKTNGITNPRKKKKVLYREQEDDDQDDLDGYDIGNGNGITMSGKKKRVSYREQDDDNYVVSDEEEEEEDDDDDDDDDDEEFTPDEIDDDLDDEDVLMERKKEKKLACRTKKERITRECKRKRNSKVLGKSMRNKSVKNHAFTSKTRSKNHVEFADSKTRLEEKKVKIARRAGRKKRTIYSDSDLESSGLSDYDYTISEEEREQVREANEFCRNLTISLRSATSVEKLPEEQEYIHPQIKRPGRKGKEKEEELKIETGKQVCGICLSEEGKRTVRGTLNCCSHYFCFACIMEWSKVESRCPLCKQRFVTISKPARFDLRPMVIQVPERDQVYQPSEEELRGYLDPYESVICTECHHGGDDALMLLCDLCDSPAHTYCVGLGHEVPEGNWYCEGCRPTALDSLNPQSLNPSPGHRTNNLSGGSSPVATVRETFDLNEAYVPETPVTQGTGVPSPRLSVGDSQAVTVLERRRIQQQIQQQIRQIFSFRRLQDNETNGTSPTISGNSLFGSQVGRGRVLELQHAVMSERRMASYSAPFGGQIQGNTAGVPDAEGFPARLTYFREPVMQGQQSTSVDGSLGRFMQNDSVEINARVGYGSGLQEVHPCSTRPNIGSDASASGHPCREGTVPSRTMQGALHTPF</sequence>
<name>A0ACC0ACU7_CATRO</name>
<keyword evidence="2" id="KW-1185">Reference proteome</keyword>
<reference evidence="2" key="1">
    <citation type="journal article" date="2023" name="Nat. Plants">
        <title>Single-cell RNA sequencing provides a high-resolution roadmap for understanding the multicellular compartmentation of specialized metabolism.</title>
        <authorList>
            <person name="Sun S."/>
            <person name="Shen X."/>
            <person name="Li Y."/>
            <person name="Li Y."/>
            <person name="Wang S."/>
            <person name="Li R."/>
            <person name="Zhang H."/>
            <person name="Shen G."/>
            <person name="Guo B."/>
            <person name="Wei J."/>
            <person name="Xu J."/>
            <person name="St-Pierre B."/>
            <person name="Chen S."/>
            <person name="Sun C."/>
        </authorList>
    </citation>
    <scope>NUCLEOTIDE SEQUENCE [LARGE SCALE GENOMIC DNA]</scope>
</reference>